<dbReference type="PROSITE" id="PS50268">
    <property type="entry name" value="CADHERIN_2"/>
    <property type="match status" value="5"/>
</dbReference>
<feature type="region of interest" description="Disordered" evidence="6">
    <location>
        <begin position="1016"/>
        <end position="1038"/>
    </location>
</feature>
<feature type="domain" description="Cadherin" evidence="9">
    <location>
        <begin position="423"/>
        <end position="602"/>
    </location>
</feature>
<feature type="compositionally biased region" description="Basic and acidic residues" evidence="6">
    <location>
        <begin position="930"/>
        <end position="946"/>
    </location>
</feature>
<dbReference type="GO" id="GO:0008013">
    <property type="term" value="F:beta-catenin binding"/>
    <property type="evidence" value="ECO:0007669"/>
    <property type="project" value="TreeGrafter"/>
</dbReference>
<dbReference type="GO" id="GO:0007156">
    <property type="term" value="P:homophilic cell adhesion via plasma membrane adhesion molecules"/>
    <property type="evidence" value="ECO:0007669"/>
    <property type="project" value="InterPro"/>
</dbReference>
<dbReference type="InterPro" id="IPR039808">
    <property type="entry name" value="Cadherin"/>
</dbReference>
<dbReference type="EMBL" id="KB201750">
    <property type="protein sequence ID" value="ESO94810.1"/>
    <property type="molecule type" value="Genomic_DNA"/>
</dbReference>
<dbReference type="SMART" id="SM00112">
    <property type="entry name" value="CA"/>
    <property type="match status" value="5"/>
</dbReference>
<evidence type="ECO:0000256" key="6">
    <source>
        <dbReference type="SAM" id="MobiDB-lite"/>
    </source>
</evidence>
<dbReference type="OrthoDB" id="6126473at2759"/>
<evidence type="ECO:0000313" key="11">
    <source>
        <dbReference type="Proteomes" id="UP000030746"/>
    </source>
</evidence>
<dbReference type="PANTHER" id="PTHR24027">
    <property type="entry name" value="CADHERIN-23"/>
    <property type="match status" value="1"/>
</dbReference>
<sequence>MLLLYAIFLGLFCCPTSIKATLTISENAKPGEVIFNHTKEGGECKIMEPSMKKIYFVFNDTRLLINETPDLEEDEALCNGKTIVLKYNCSDKQTGKVPTYSLPLTIEPIDEFPPKFDLPKFYSFLKEEEPIGTKVKYANGTDIDFKNHVHDEDCDDDRLNLELHGSQMGIFRLSGSSIVTNRVIDYETDDNMYNLTLNAENDPDDPTQANSSYVNVELTVIPHELAHDQDLGINQTLNYTLLDKKEFISINDVTGAISLSKQLDREHEASYSFQIKAFQTNSEQRFALTKMDLIVDDINDNHAVFNRTFIQVAIQENLATGSFIKVVQAVDADVGINSKFRYVISEGALTVDPATGIVSVVNSSALDRETDDRLTFQISTIPENEVVSDGPCPNCNVTLNVTLIDVNDNNPIFNDSPYLFTVEDNVPGEHVGKVSAEDADKDENALVRYSIESQTSDFSINSITGEITLQRQTTLPTSILVEACDNPIIISLRRCSIVQVNIQSKDNSSVTGHDIVIDVFENLPVNSSVAEVSFYSNRFKYDLQTNDDFMLIKNIIKTKVKLDRENIQCYSLQLNVLNGSQTQNSYFVNITVKDVNDNAPEFVQSNYLFSLTDDMKSGSFIGKVEATDKDEGVNANVTYYLEGQNSKYFSIGTTDGGISLSTMPDIGLTQQFLSLIVRAADSGQPSLQNLTVVQIHVGLGNGTIRIPVGTEKNTIVDDKGKYEKALTDILGVDTEITSASSSGAGGSVIYISASNGTDEIPLNDLSRRVYSKWDAIQELFKREQQSVPPTADNGMSSEAIALIAVACVLFVGSILLTAVTYYKFKRYQRLQRLVHNLSRKNSIYETQETSIAIEEEEVSDYYSTSTQNLIKDDKTSANVPNGQVSGFVNPGYVADEHLSTERQNSSQNTELELDNDLDQPTASSETPDNILEHKVEKDYNEPHVDDANNGDTENPLNEDLLNNDESINDPVNDDIVKHEEITNVTNEDRSLVDTDKSEGFFVPAPPPLPDILPSLSKSSSSSELMNTTHKPPADALKTPNYENVLFELSAAVKKRSAGEEDVEDEPEIDPEFKGVPNVHNENLPTSLEVIDLDEAGPEDLNTSSNLSDLDEPEPDYAKRVRFNEDGVKDETTPPKIEKSEDSDDDQPHLGHDLRNSEEIKSPEDSVNGESGTFVFGQVEITEL</sequence>
<reference evidence="10 11" key="1">
    <citation type="journal article" date="2013" name="Nature">
        <title>Insights into bilaterian evolution from three spiralian genomes.</title>
        <authorList>
            <person name="Simakov O."/>
            <person name="Marletaz F."/>
            <person name="Cho S.J."/>
            <person name="Edsinger-Gonzales E."/>
            <person name="Havlak P."/>
            <person name="Hellsten U."/>
            <person name="Kuo D.H."/>
            <person name="Larsson T."/>
            <person name="Lv J."/>
            <person name="Arendt D."/>
            <person name="Savage R."/>
            <person name="Osoegawa K."/>
            <person name="de Jong P."/>
            <person name="Grimwood J."/>
            <person name="Chapman J.A."/>
            <person name="Shapiro H."/>
            <person name="Aerts A."/>
            <person name="Otillar R.P."/>
            <person name="Terry A.Y."/>
            <person name="Boore J.L."/>
            <person name="Grigoriev I.V."/>
            <person name="Lindberg D.R."/>
            <person name="Seaver E.C."/>
            <person name="Weisblat D.A."/>
            <person name="Putnam N.H."/>
            <person name="Rokhsar D.S."/>
        </authorList>
    </citation>
    <scope>NUCLEOTIDE SEQUENCE [LARGE SCALE GENOMIC DNA]</scope>
</reference>
<feature type="compositionally biased region" description="Low complexity" evidence="6">
    <location>
        <begin position="953"/>
        <end position="969"/>
    </location>
</feature>
<dbReference type="GO" id="GO:0016342">
    <property type="term" value="C:catenin complex"/>
    <property type="evidence" value="ECO:0007669"/>
    <property type="project" value="TreeGrafter"/>
</dbReference>
<dbReference type="OMA" id="RHENHEQ"/>
<feature type="domain" description="Cadherin" evidence="9">
    <location>
        <begin position="117"/>
        <end position="218"/>
    </location>
</feature>
<organism evidence="10 11">
    <name type="scientific">Lottia gigantea</name>
    <name type="common">Giant owl limpet</name>
    <dbReference type="NCBI Taxonomy" id="225164"/>
    <lineage>
        <taxon>Eukaryota</taxon>
        <taxon>Metazoa</taxon>
        <taxon>Spiralia</taxon>
        <taxon>Lophotrochozoa</taxon>
        <taxon>Mollusca</taxon>
        <taxon>Gastropoda</taxon>
        <taxon>Patellogastropoda</taxon>
        <taxon>Lottioidea</taxon>
        <taxon>Lottiidae</taxon>
        <taxon>Lottia</taxon>
    </lineage>
</organism>
<dbReference type="InterPro" id="IPR020894">
    <property type="entry name" value="Cadherin_CS"/>
</dbReference>
<feature type="compositionally biased region" description="Basic and acidic residues" evidence="6">
    <location>
        <begin position="1115"/>
        <end position="1163"/>
    </location>
</feature>
<feature type="compositionally biased region" description="Acidic residues" evidence="6">
    <location>
        <begin position="1059"/>
        <end position="1069"/>
    </location>
</feature>
<keyword evidence="8" id="KW-0732">Signal</keyword>
<gene>
    <name evidence="10" type="ORF">LOTGIDRAFT_232259</name>
</gene>
<dbReference type="SUPFAM" id="SSF49313">
    <property type="entry name" value="Cadherin-like"/>
    <property type="match status" value="6"/>
</dbReference>
<dbReference type="Proteomes" id="UP000030746">
    <property type="component" value="Unassembled WGS sequence"/>
</dbReference>
<dbReference type="HOGENOM" id="CLU_272772_0_0_1"/>
<keyword evidence="7" id="KW-0812">Transmembrane</keyword>
<accession>V4AHY3</accession>
<dbReference type="InterPro" id="IPR015919">
    <property type="entry name" value="Cadherin-like_sf"/>
</dbReference>
<name>V4AHY3_LOTGI</name>
<dbReference type="RefSeq" id="XP_009054550.1">
    <property type="nucleotide sequence ID" value="XM_009056302.1"/>
</dbReference>
<dbReference type="PRINTS" id="PR00205">
    <property type="entry name" value="CADHERIN"/>
</dbReference>
<feature type="compositionally biased region" description="Polar residues" evidence="6">
    <location>
        <begin position="901"/>
        <end position="910"/>
    </location>
</feature>
<dbReference type="Pfam" id="PF00028">
    <property type="entry name" value="Cadherin"/>
    <property type="match status" value="4"/>
</dbReference>
<feature type="chain" id="PRO_5004716679" description="Cadherin domain-containing protein" evidence="8">
    <location>
        <begin position="21"/>
        <end position="1183"/>
    </location>
</feature>
<evidence type="ECO:0000259" key="9">
    <source>
        <dbReference type="PROSITE" id="PS50268"/>
    </source>
</evidence>
<keyword evidence="3 5" id="KW-0106">Calcium</keyword>
<feature type="transmembrane region" description="Helical" evidence="7">
    <location>
        <begin position="799"/>
        <end position="822"/>
    </location>
</feature>
<dbReference type="GeneID" id="20248857"/>
<dbReference type="GO" id="GO:0045296">
    <property type="term" value="F:cadherin binding"/>
    <property type="evidence" value="ECO:0007669"/>
    <property type="project" value="TreeGrafter"/>
</dbReference>
<dbReference type="GO" id="GO:0016477">
    <property type="term" value="P:cell migration"/>
    <property type="evidence" value="ECO:0007669"/>
    <property type="project" value="TreeGrafter"/>
</dbReference>
<dbReference type="PANTHER" id="PTHR24027:SF438">
    <property type="entry name" value="CADHERIN 23"/>
    <property type="match status" value="1"/>
</dbReference>
<feature type="region of interest" description="Disordered" evidence="6">
    <location>
        <begin position="1056"/>
        <end position="1081"/>
    </location>
</feature>
<dbReference type="GO" id="GO:0005509">
    <property type="term" value="F:calcium ion binding"/>
    <property type="evidence" value="ECO:0007669"/>
    <property type="project" value="UniProtKB-UniRule"/>
</dbReference>
<evidence type="ECO:0000313" key="10">
    <source>
        <dbReference type="EMBL" id="ESO94810.1"/>
    </source>
</evidence>
<evidence type="ECO:0000256" key="4">
    <source>
        <dbReference type="ARBA" id="ARBA00023136"/>
    </source>
</evidence>
<dbReference type="AlphaFoldDB" id="V4AHY3"/>
<keyword evidence="4 7" id="KW-0472">Membrane</keyword>
<evidence type="ECO:0000256" key="2">
    <source>
        <dbReference type="ARBA" id="ARBA00022737"/>
    </source>
</evidence>
<feature type="domain" description="Cadherin" evidence="9">
    <location>
        <begin position="226"/>
        <end position="305"/>
    </location>
</feature>
<feature type="compositionally biased region" description="Polar residues" evidence="6">
    <location>
        <begin position="918"/>
        <end position="927"/>
    </location>
</feature>
<dbReference type="CDD" id="cd11304">
    <property type="entry name" value="Cadherin_repeat"/>
    <property type="match status" value="4"/>
</dbReference>
<dbReference type="InterPro" id="IPR002126">
    <property type="entry name" value="Cadherin-like_dom"/>
</dbReference>
<evidence type="ECO:0000256" key="8">
    <source>
        <dbReference type="SAM" id="SignalP"/>
    </source>
</evidence>
<feature type="signal peptide" evidence="8">
    <location>
        <begin position="1"/>
        <end position="20"/>
    </location>
</feature>
<comment type="subcellular location">
    <subcellularLocation>
        <location evidence="1">Membrane</location>
    </subcellularLocation>
</comment>
<feature type="domain" description="Cadherin" evidence="9">
    <location>
        <begin position="603"/>
        <end position="709"/>
    </location>
</feature>
<dbReference type="PROSITE" id="PS00232">
    <property type="entry name" value="CADHERIN_1"/>
    <property type="match status" value="2"/>
</dbReference>
<evidence type="ECO:0000256" key="3">
    <source>
        <dbReference type="ARBA" id="ARBA00022837"/>
    </source>
</evidence>
<dbReference type="FunFam" id="2.60.40.60:FF:000021">
    <property type="entry name" value="FAT atypical cadherin 1"/>
    <property type="match status" value="1"/>
</dbReference>
<feature type="domain" description="Cadherin" evidence="9">
    <location>
        <begin position="306"/>
        <end position="413"/>
    </location>
</feature>
<protein>
    <recommendedName>
        <fullName evidence="9">Cadherin domain-containing protein</fullName>
    </recommendedName>
</protein>
<evidence type="ECO:0000256" key="5">
    <source>
        <dbReference type="PROSITE-ProRule" id="PRU00043"/>
    </source>
</evidence>
<keyword evidence="7" id="KW-1133">Transmembrane helix</keyword>
<keyword evidence="11" id="KW-1185">Reference proteome</keyword>
<evidence type="ECO:0000256" key="1">
    <source>
        <dbReference type="ARBA" id="ARBA00004370"/>
    </source>
</evidence>
<feature type="region of interest" description="Disordered" evidence="6">
    <location>
        <begin position="899"/>
        <end position="969"/>
    </location>
</feature>
<proteinExistence type="predicted"/>
<keyword evidence="2" id="KW-0677">Repeat</keyword>
<feature type="region of interest" description="Disordered" evidence="6">
    <location>
        <begin position="1094"/>
        <end position="1183"/>
    </location>
</feature>
<dbReference type="Gene3D" id="2.60.40.60">
    <property type="entry name" value="Cadherins"/>
    <property type="match status" value="6"/>
</dbReference>
<evidence type="ECO:0000256" key="7">
    <source>
        <dbReference type="SAM" id="Phobius"/>
    </source>
</evidence>
<dbReference type="CTD" id="20248857"/>
<dbReference type="KEGG" id="lgi:LOTGIDRAFT_232259"/>